<protein>
    <submittedName>
        <fullName evidence="2">Uncharacterized protein</fullName>
    </submittedName>
</protein>
<feature type="compositionally biased region" description="Basic and acidic residues" evidence="1">
    <location>
        <begin position="256"/>
        <end position="269"/>
    </location>
</feature>
<reference evidence="2 3" key="1">
    <citation type="journal article" date="2023" name="Elife">
        <title>Identification of key yeast species and microbe-microbe interactions impacting larval growth of Drosophila in the wild.</title>
        <authorList>
            <person name="Mure A."/>
            <person name="Sugiura Y."/>
            <person name="Maeda R."/>
            <person name="Honda K."/>
            <person name="Sakurai N."/>
            <person name="Takahashi Y."/>
            <person name="Watada M."/>
            <person name="Katoh T."/>
            <person name="Gotoh A."/>
            <person name="Gotoh Y."/>
            <person name="Taniguchi I."/>
            <person name="Nakamura K."/>
            <person name="Hayashi T."/>
            <person name="Katayama T."/>
            <person name="Uemura T."/>
            <person name="Hattori Y."/>
        </authorList>
    </citation>
    <scope>NUCLEOTIDE SEQUENCE [LARGE SCALE GENOMIC DNA]</scope>
    <source>
        <strain evidence="2 3">SB-73</strain>
    </source>
</reference>
<dbReference type="Proteomes" id="UP001362899">
    <property type="component" value="Unassembled WGS sequence"/>
</dbReference>
<feature type="compositionally biased region" description="Acidic residues" evidence="1">
    <location>
        <begin position="289"/>
        <end position="309"/>
    </location>
</feature>
<comment type="caution">
    <text evidence="2">The sequence shown here is derived from an EMBL/GenBank/DDBJ whole genome shotgun (WGS) entry which is preliminary data.</text>
</comment>
<feature type="region of interest" description="Disordered" evidence="1">
    <location>
        <begin position="47"/>
        <end position="66"/>
    </location>
</feature>
<name>A0AAV5RFX8_STABA</name>
<accession>A0AAV5RFX8</accession>
<feature type="compositionally biased region" description="Low complexity" evidence="1">
    <location>
        <begin position="313"/>
        <end position="327"/>
    </location>
</feature>
<organism evidence="2 3">
    <name type="scientific">Starmerella bacillaris</name>
    <name type="common">Yeast</name>
    <name type="synonym">Candida zemplinina</name>
    <dbReference type="NCBI Taxonomy" id="1247836"/>
    <lineage>
        <taxon>Eukaryota</taxon>
        <taxon>Fungi</taxon>
        <taxon>Dikarya</taxon>
        <taxon>Ascomycota</taxon>
        <taxon>Saccharomycotina</taxon>
        <taxon>Dipodascomycetes</taxon>
        <taxon>Dipodascales</taxon>
        <taxon>Trichomonascaceae</taxon>
        <taxon>Starmerella</taxon>
    </lineage>
</organism>
<gene>
    <name evidence="2" type="ORF">DASB73_012730</name>
</gene>
<feature type="compositionally biased region" description="Basic and acidic residues" evidence="1">
    <location>
        <begin position="107"/>
        <end position="131"/>
    </location>
</feature>
<keyword evidence="3" id="KW-1185">Reference proteome</keyword>
<feature type="compositionally biased region" description="Basic and acidic residues" evidence="1">
    <location>
        <begin position="170"/>
        <end position="181"/>
    </location>
</feature>
<evidence type="ECO:0000313" key="2">
    <source>
        <dbReference type="EMBL" id="GMM50315.1"/>
    </source>
</evidence>
<dbReference type="GO" id="GO:0000398">
    <property type="term" value="P:mRNA splicing, via spliceosome"/>
    <property type="evidence" value="ECO:0007669"/>
    <property type="project" value="InterPro"/>
</dbReference>
<evidence type="ECO:0000313" key="3">
    <source>
        <dbReference type="Proteomes" id="UP001362899"/>
    </source>
</evidence>
<feature type="compositionally biased region" description="Basic residues" evidence="1">
    <location>
        <begin position="182"/>
        <end position="195"/>
    </location>
</feature>
<dbReference type="GO" id="GO:0046540">
    <property type="term" value="C:U4/U6 x U5 tri-snRNP complex"/>
    <property type="evidence" value="ECO:0007669"/>
    <property type="project" value="InterPro"/>
</dbReference>
<sequence length="422" mass="48698">MRLSLTVQETNELRAQLGLKLITENDDSTANPQHTSLRQRIEESKQRALERELEKDQTSTRNSKEDTEILSTPVWIKNMERKLRLELGYKYNELLDTTEDNLSKSQPQEESKNKVSDENGTKHQFNYERPDPTLNNLKRPLNEDPLDDDAPKNNDANQGQVDGLIIRTQTNEEHKGEDKAKNQTKRAVFKPKRLKQSSSKRTFKPELSTPSQSVEESELTYQKLLDANRQELNEEKEKIRKEIAHMFVESYDTSIHEDESLDSRSKDEIEGGVNSTHSVRSQQTVENTTTDELENVNTIEEDISEEDDTGVATLLSSLQQKSTSSSSSRKKWVDQLVSERESRIKQLEALEAKYSNLPQHERIAAMKLHKENAAREQAIREQELLRQYKPEVSIEHKDEKGEVLSAKNAFKKLSTAFHKKRK</sequence>
<proteinExistence type="predicted"/>
<feature type="compositionally biased region" description="Polar residues" evidence="1">
    <location>
        <begin position="273"/>
        <end position="288"/>
    </location>
</feature>
<dbReference type="EMBL" id="BTGC01000003">
    <property type="protein sequence ID" value="GMM50315.1"/>
    <property type="molecule type" value="Genomic_DNA"/>
</dbReference>
<dbReference type="InterPro" id="IPR045347">
    <property type="entry name" value="HIND"/>
</dbReference>
<feature type="region of interest" description="Disordered" evidence="1">
    <location>
        <begin position="256"/>
        <end position="329"/>
    </location>
</feature>
<evidence type="ECO:0000256" key="1">
    <source>
        <dbReference type="SAM" id="MobiDB-lite"/>
    </source>
</evidence>
<dbReference type="AlphaFoldDB" id="A0AAV5RFX8"/>
<feature type="region of interest" description="Disordered" evidence="1">
    <location>
        <begin position="98"/>
        <end position="217"/>
    </location>
</feature>
<dbReference type="Pfam" id="PF19252">
    <property type="entry name" value="HIND"/>
    <property type="match status" value="1"/>
</dbReference>